<evidence type="ECO:0000256" key="5">
    <source>
        <dbReference type="SAM" id="MobiDB-lite"/>
    </source>
</evidence>
<dbReference type="SUPFAM" id="SSF52540">
    <property type="entry name" value="P-loop containing nucleoside triphosphate hydrolases"/>
    <property type="match status" value="1"/>
</dbReference>
<feature type="domain" description="Rad50/SbcC-type AAA" evidence="6">
    <location>
        <begin position="8"/>
        <end position="182"/>
    </location>
</feature>
<keyword evidence="4" id="KW-0175">Coiled coil</keyword>
<feature type="coiled-coil region" evidence="4">
    <location>
        <begin position="586"/>
        <end position="613"/>
    </location>
</feature>
<dbReference type="Gene3D" id="3.40.50.300">
    <property type="entry name" value="P-loop containing nucleotide triphosphate hydrolases"/>
    <property type="match status" value="2"/>
</dbReference>
<keyword evidence="8" id="KW-1185">Reference proteome</keyword>
<evidence type="ECO:0000256" key="3">
    <source>
        <dbReference type="ARBA" id="ARBA00013368"/>
    </source>
</evidence>
<comment type="subunit">
    <text evidence="2">Heterodimer of SbcC and SbcD.</text>
</comment>
<dbReference type="RefSeq" id="WP_367995738.1">
    <property type="nucleotide sequence ID" value="NZ_JBFPJR010000065.1"/>
</dbReference>
<dbReference type="EMBL" id="JBFPJR010000065">
    <property type="protein sequence ID" value="MEX0429772.1"/>
    <property type="molecule type" value="Genomic_DNA"/>
</dbReference>
<dbReference type="InterPro" id="IPR027417">
    <property type="entry name" value="P-loop_NTPase"/>
</dbReference>
<sequence length="979" mass="104324">MRLHRLEATAFGPFVDTVTVDFDRLSSAGLFLLSGPTGAGKTSVLDAVCFALYGDVPGDRSAAKRLRSDQATPAVATRVTLEATLGGRRFRITRSPSWERPKKRGTGTTTQQASVVLQERRGDEWQTLSTRLDEAGHLVTGLLGMTLTQFTQVAMLPQGRFQAFLRAKADERKELLQRLFRTERFTDVERWLRDRRLELRARSASVHQRVADVVSRISETTDTPLPADWDIHDLTLPAADGELTGWVTGLADAARVDQETAAASAATALAEEKTARDALDEARRLAAFRERVQQAAAEHADLLAGAEEHDLAVAAVEAAGRAAAVVPVDELTTRARAAHEDAERAAPAGTDLESASTVLAGLEERLAAAKLLLPRQERLRGVASELSAVAQERLELSERTTALAERRAALPATIVALRGDLADARAAVAELPALQRRLDAHAAVEELGVALAEARSRHAAARERALALRERALDVRQARLEGMAAELAGALAVGADCPVCGSVDHPRKAVPASGAPDAEAERAAQKAADDASVEEHARDGRVRDVVTRLELARAQAGDDAEVATLEEDLDRLSTLAARAPHLEDALGAAELELEELGSRIAAAEARLAELDTSTRHLSGERDRLAEAVRDALAGTGATDVEALVHHLADKLAAARSDVERLQELQQARRTLAEAEVALTTACRRAGFTAAEDARAAALDTAVVDELTATIKHHDRRLAAVGAILAERGADDVLRRPAPDVDAMAAAHTSALDRLGAAQAAVSRAVSRLARITALQSELAEQITAWEPLRADLEVTTRLAAFAEGKSSDNRLQMSLSAYVVAYRLTQVVAAANERLAVMSDQRYSLEHSAARAAGDRRGGLALLVRDDWSGESRDPATLSGGETFVVSLALALGLADVIMQEAGGALLETLFVDEGFGSLDADTLDDVLDVLDGLRDGGRVVGVVSHVAEMRDRIPAQLMVTKRREGSTLRVQGAPASGG</sequence>
<reference evidence="7 8" key="1">
    <citation type="submission" date="2024-07" db="EMBL/GenBank/DDBJ databases">
        <authorList>
            <person name="Lee S."/>
            <person name="Kang M."/>
        </authorList>
    </citation>
    <scope>NUCLEOTIDE SEQUENCE [LARGE SCALE GENOMIC DNA]</scope>
    <source>
        <strain evidence="7 8">DS6</strain>
    </source>
</reference>
<gene>
    <name evidence="7" type="ORF">AB3X52_19315</name>
</gene>
<dbReference type="InterPro" id="IPR038729">
    <property type="entry name" value="Rad50/SbcC_AAA"/>
</dbReference>
<evidence type="ECO:0000256" key="2">
    <source>
        <dbReference type="ARBA" id="ARBA00011322"/>
    </source>
</evidence>
<feature type="compositionally biased region" description="Basic and acidic residues" evidence="5">
    <location>
        <begin position="519"/>
        <end position="539"/>
    </location>
</feature>
<organism evidence="7 8">
    <name type="scientific">Nocardioides eburneus</name>
    <dbReference type="NCBI Taxonomy" id="3231482"/>
    <lineage>
        <taxon>Bacteria</taxon>
        <taxon>Bacillati</taxon>
        <taxon>Actinomycetota</taxon>
        <taxon>Actinomycetes</taxon>
        <taxon>Propionibacteriales</taxon>
        <taxon>Nocardioidaceae</taxon>
        <taxon>Nocardioides</taxon>
    </lineage>
</organism>
<evidence type="ECO:0000256" key="4">
    <source>
        <dbReference type="SAM" id="Coils"/>
    </source>
</evidence>
<accession>A0ABV3T3J3</accession>
<evidence type="ECO:0000313" key="8">
    <source>
        <dbReference type="Proteomes" id="UP001556631"/>
    </source>
</evidence>
<dbReference type="PANTHER" id="PTHR32114">
    <property type="entry name" value="ABC TRANSPORTER ABCH.3"/>
    <property type="match status" value="1"/>
</dbReference>
<dbReference type="Proteomes" id="UP001556631">
    <property type="component" value="Unassembled WGS sequence"/>
</dbReference>
<feature type="coiled-coil region" evidence="4">
    <location>
        <begin position="444"/>
        <end position="471"/>
    </location>
</feature>
<comment type="caution">
    <text evidence="7">The sequence shown here is derived from an EMBL/GenBank/DDBJ whole genome shotgun (WGS) entry which is preliminary data.</text>
</comment>
<dbReference type="Pfam" id="PF13558">
    <property type="entry name" value="SbcC_Walker_B"/>
    <property type="match status" value="1"/>
</dbReference>
<dbReference type="PANTHER" id="PTHR32114:SF2">
    <property type="entry name" value="ABC TRANSPORTER ABCH.3"/>
    <property type="match status" value="1"/>
</dbReference>
<feature type="region of interest" description="Disordered" evidence="5">
    <location>
        <begin position="508"/>
        <end position="539"/>
    </location>
</feature>
<protein>
    <recommendedName>
        <fullName evidence="3">Nuclease SbcCD subunit C</fullName>
    </recommendedName>
</protein>
<evidence type="ECO:0000259" key="6">
    <source>
        <dbReference type="Pfam" id="PF13476"/>
    </source>
</evidence>
<proteinExistence type="inferred from homology"/>
<evidence type="ECO:0000313" key="7">
    <source>
        <dbReference type="EMBL" id="MEX0429772.1"/>
    </source>
</evidence>
<dbReference type="Pfam" id="PF13476">
    <property type="entry name" value="AAA_23"/>
    <property type="match status" value="1"/>
</dbReference>
<evidence type="ECO:0000256" key="1">
    <source>
        <dbReference type="ARBA" id="ARBA00006930"/>
    </source>
</evidence>
<name>A0ABV3T3J3_9ACTN</name>
<feature type="coiled-coil region" evidence="4">
    <location>
        <begin position="644"/>
        <end position="684"/>
    </location>
</feature>
<comment type="similarity">
    <text evidence="1">Belongs to the SMC family. SbcC subfamily.</text>
</comment>